<dbReference type="PANTHER" id="PTHR35534">
    <property type="entry name" value="50S RIBOSOMAL PROTEIN L32"/>
    <property type="match status" value="1"/>
</dbReference>
<dbReference type="InterPro" id="IPR044957">
    <property type="entry name" value="Ribosomal_bL32_bact"/>
</dbReference>
<keyword evidence="2 5" id="KW-0689">Ribosomal protein</keyword>
<reference evidence="8" key="1">
    <citation type="submission" date="2017-09" db="EMBL/GenBank/DDBJ databases">
        <title>Depth-based differentiation of microbial function through sediment-hosted aquifers and enrichment of novel symbionts in the deep terrestrial subsurface.</title>
        <authorList>
            <person name="Probst A.J."/>
            <person name="Ladd B."/>
            <person name="Jarett J.K."/>
            <person name="Geller-Mcgrath D.E."/>
            <person name="Sieber C.M.K."/>
            <person name="Emerson J.B."/>
            <person name="Anantharaman K."/>
            <person name="Thomas B.C."/>
            <person name="Malmstrom R."/>
            <person name="Stieglmeier M."/>
            <person name="Klingl A."/>
            <person name="Woyke T."/>
            <person name="Ryan C.M."/>
            <person name="Banfield J.F."/>
        </authorList>
    </citation>
    <scope>NUCLEOTIDE SEQUENCE [LARGE SCALE GENOMIC DNA]</scope>
</reference>
<dbReference type="InterPro" id="IPR011332">
    <property type="entry name" value="Ribosomal_zn-bd"/>
</dbReference>
<proteinExistence type="inferred from homology"/>
<evidence type="ECO:0000256" key="5">
    <source>
        <dbReference type="HAMAP-Rule" id="MF_00340"/>
    </source>
</evidence>
<comment type="caution">
    <text evidence="7">The sequence shown here is derived from an EMBL/GenBank/DDBJ whole genome shotgun (WGS) entry which is preliminary data.</text>
</comment>
<name>A0A2M7B9H9_9BACT</name>
<feature type="compositionally biased region" description="Basic and acidic residues" evidence="6">
    <location>
        <begin position="66"/>
        <end position="93"/>
    </location>
</feature>
<dbReference type="Pfam" id="PF01783">
    <property type="entry name" value="Ribosomal_L32p"/>
    <property type="match status" value="1"/>
</dbReference>
<comment type="similarity">
    <text evidence="1 5">Belongs to the bacterial ribosomal protein bL32 family.</text>
</comment>
<evidence type="ECO:0000313" key="7">
    <source>
        <dbReference type="EMBL" id="PIU99765.1"/>
    </source>
</evidence>
<dbReference type="GO" id="GO:0015934">
    <property type="term" value="C:large ribosomal subunit"/>
    <property type="evidence" value="ECO:0007669"/>
    <property type="project" value="InterPro"/>
</dbReference>
<evidence type="ECO:0000256" key="2">
    <source>
        <dbReference type="ARBA" id="ARBA00022980"/>
    </source>
</evidence>
<gene>
    <name evidence="5" type="primary">rpmF</name>
    <name evidence="7" type="ORF">COS58_00630</name>
</gene>
<feature type="region of interest" description="Disordered" evidence="6">
    <location>
        <begin position="1"/>
        <end position="23"/>
    </location>
</feature>
<evidence type="ECO:0000256" key="3">
    <source>
        <dbReference type="ARBA" id="ARBA00023274"/>
    </source>
</evidence>
<dbReference type="NCBIfam" id="TIGR01031">
    <property type="entry name" value="rpmF_bact"/>
    <property type="match status" value="1"/>
</dbReference>
<sequence length="93" mass="10622">MVVRMRHTRSATGQRRSHHALKKARFSKCPKCGTEVLSHTVCQNCGTYSGREVIDVLKKLAKKERKTKEKALKEQEKKEGDEKPLSAEELSKK</sequence>
<evidence type="ECO:0000256" key="4">
    <source>
        <dbReference type="ARBA" id="ARBA00035178"/>
    </source>
</evidence>
<keyword evidence="3 5" id="KW-0687">Ribonucleoprotein</keyword>
<dbReference type="InterPro" id="IPR002677">
    <property type="entry name" value="Ribosomal_bL32"/>
</dbReference>
<evidence type="ECO:0000313" key="8">
    <source>
        <dbReference type="Proteomes" id="UP000228561"/>
    </source>
</evidence>
<feature type="region of interest" description="Disordered" evidence="6">
    <location>
        <begin position="64"/>
        <end position="93"/>
    </location>
</feature>
<evidence type="ECO:0000256" key="6">
    <source>
        <dbReference type="SAM" id="MobiDB-lite"/>
    </source>
</evidence>
<dbReference type="EMBL" id="PEVG01000005">
    <property type="protein sequence ID" value="PIU99765.1"/>
    <property type="molecule type" value="Genomic_DNA"/>
</dbReference>
<accession>A0A2M7B9H9</accession>
<evidence type="ECO:0000256" key="1">
    <source>
        <dbReference type="ARBA" id="ARBA00008560"/>
    </source>
</evidence>
<dbReference type="PANTHER" id="PTHR35534:SF1">
    <property type="entry name" value="LARGE RIBOSOMAL SUBUNIT PROTEIN BL32"/>
    <property type="match status" value="1"/>
</dbReference>
<dbReference type="HAMAP" id="MF_00340">
    <property type="entry name" value="Ribosomal_bL32"/>
    <property type="match status" value="1"/>
</dbReference>
<dbReference type="SUPFAM" id="SSF57829">
    <property type="entry name" value="Zn-binding ribosomal proteins"/>
    <property type="match status" value="1"/>
</dbReference>
<dbReference type="Proteomes" id="UP000228561">
    <property type="component" value="Unassembled WGS sequence"/>
</dbReference>
<organism evidence="7 8">
    <name type="scientific">Candidatus Tagabacteria bacterium CG03_land_8_20_14_0_80_41_22</name>
    <dbReference type="NCBI Taxonomy" id="1975020"/>
    <lineage>
        <taxon>Bacteria</taxon>
        <taxon>Candidatus Tagaibacteriota</taxon>
    </lineage>
</organism>
<dbReference type="AlphaFoldDB" id="A0A2M7B9H9"/>
<dbReference type="GO" id="GO:0006412">
    <property type="term" value="P:translation"/>
    <property type="evidence" value="ECO:0007669"/>
    <property type="project" value="UniProtKB-UniRule"/>
</dbReference>
<protein>
    <recommendedName>
        <fullName evidence="4 5">Large ribosomal subunit protein bL32</fullName>
    </recommendedName>
</protein>
<dbReference type="GO" id="GO:0003735">
    <property type="term" value="F:structural constituent of ribosome"/>
    <property type="evidence" value="ECO:0007669"/>
    <property type="project" value="InterPro"/>
</dbReference>